<dbReference type="RefSeq" id="XP_013902995.1">
    <property type="nucleotide sequence ID" value="XM_014047541.1"/>
</dbReference>
<feature type="transmembrane region" description="Helical" evidence="2">
    <location>
        <begin position="34"/>
        <end position="54"/>
    </location>
</feature>
<keyword evidence="2" id="KW-0472">Membrane</keyword>
<evidence type="ECO:0000313" key="3">
    <source>
        <dbReference type="EMBL" id="KIZ03976.1"/>
    </source>
</evidence>
<dbReference type="AlphaFoldDB" id="A0A0D2NFU7"/>
<evidence type="ECO:0000256" key="2">
    <source>
        <dbReference type="SAM" id="Phobius"/>
    </source>
</evidence>
<keyword evidence="4" id="KW-1185">Reference proteome</keyword>
<sequence length="305" mass="32457">MFDPALVPAEAFDSRLDPTFTYHDDKYSCLRGAYFAHVICCYLVAISGALALLSRAWPRARPIHPWMGRLYIIFMLWATGTSLLVHNAGLPTAVLISFVWVLGGLTVGWLAIVIHKDRMRAAATQAAQQRIKAEGGDVPGGDLGALISREAGRIAAGKTFAQRFFSLKALHGSVFFVSWINIVGRIFASNQSGDFTCYTYPVYKQIDTPHFKGAGQPLTYLPVHDPRYARLPWAKMGPAGWGAALLFGPLALALVVGAAVSFAAARRARKARSVAPGAGDGGPDDASAAADGAGLEAAQKLAASA</sequence>
<dbReference type="OrthoDB" id="530688at2759"/>
<gene>
    <name evidence="3" type="ORF">MNEG_3978</name>
</gene>
<dbReference type="KEGG" id="mng:MNEG_3978"/>
<feature type="transmembrane region" description="Helical" evidence="2">
    <location>
        <begin position="92"/>
        <end position="114"/>
    </location>
</feature>
<feature type="transmembrane region" description="Helical" evidence="2">
    <location>
        <begin position="169"/>
        <end position="188"/>
    </location>
</feature>
<keyword evidence="2" id="KW-0812">Transmembrane</keyword>
<dbReference type="EMBL" id="KK100749">
    <property type="protein sequence ID" value="KIZ03976.1"/>
    <property type="molecule type" value="Genomic_DNA"/>
</dbReference>
<protein>
    <submittedName>
        <fullName evidence="3">Uncharacterized protein</fullName>
    </submittedName>
</protein>
<keyword evidence="2" id="KW-1133">Transmembrane helix</keyword>
<dbReference type="Proteomes" id="UP000054498">
    <property type="component" value="Unassembled WGS sequence"/>
</dbReference>
<organism evidence="3 4">
    <name type="scientific">Monoraphidium neglectum</name>
    <dbReference type="NCBI Taxonomy" id="145388"/>
    <lineage>
        <taxon>Eukaryota</taxon>
        <taxon>Viridiplantae</taxon>
        <taxon>Chlorophyta</taxon>
        <taxon>core chlorophytes</taxon>
        <taxon>Chlorophyceae</taxon>
        <taxon>CS clade</taxon>
        <taxon>Sphaeropleales</taxon>
        <taxon>Selenastraceae</taxon>
        <taxon>Monoraphidium</taxon>
    </lineage>
</organism>
<name>A0A0D2NFU7_9CHLO</name>
<proteinExistence type="predicted"/>
<dbReference type="GeneID" id="25736856"/>
<evidence type="ECO:0000256" key="1">
    <source>
        <dbReference type="SAM" id="MobiDB-lite"/>
    </source>
</evidence>
<feature type="transmembrane region" description="Helical" evidence="2">
    <location>
        <begin position="66"/>
        <end position="86"/>
    </location>
</feature>
<feature type="transmembrane region" description="Helical" evidence="2">
    <location>
        <begin position="241"/>
        <end position="265"/>
    </location>
</feature>
<evidence type="ECO:0000313" key="4">
    <source>
        <dbReference type="Proteomes" id="UP000054498"/>
    </source>
</evidence>
<reference evidence="3 4" key="1">
    <citation type="journal article" date="2013" name="BMC Genomics">
        <title>Reconstruction of the lipid metabolism for the microalga Monoraphidium neglectum from its genome sequence reveals characteristics suitable for biofuel production.</title>
        <authorList>
            <person name="Bogen C."/>
            <person name="Al-Dilaimi A."/>
            <person name="Albersmeier A."/>
            <person name="Wichmann J."/>
            <person name="Grundmann M."/>
            <person name="Rupp O."/>
            <person name="Lauersen K.J."/>
            <person name="Blifernez-Klassen O."/>
            <person name="Kalinowski J."/>
            <person name="Goesmann A."/>
            <person name="Mussgnug J.H."/>
            <person name="Kruse O."/>
        </authorList>
    </citation>
    <scope>NUCLEOTIDE SEQUENCE [LARGE SCALE GENOMIC DNA]</scope>
    <source>
        <strain evidence="3 4">SAG 48.87</strain>
    </source>
</reference>
<accession>A0A0D2NFU7</accession>
<feature type="region of interest" description="Disordered" evidence="1">
    <location>
        <begin position="273"/>
        <end position="292"/>
    </location>
</feature>